<keyword evidence="2" id="KW-0808">Transferase</keyword>
<organism evidence="2 3">
    <name type="scientific">Oryzias melastigma</name>
    <name type="common">Marine medaka</name>
    <dbReference type="NCBI Taxonomy" id="30732"/>
    <lineage>
        <taxon>Eukaryota</taxon>
        <taxon>Metazoa</taxon>
        <taxon>Chordata</taxon>
        <taxon>Craniata</taxon>
        <taxon>Vertebrata</taxon>
        <taxon>Euteleostomi</taxon>
        <taxon>Actinopterygii</taxon>
        <taxon>Neopterygii</taxon>
        <taxon>Teleostei</taxon>
        <taxon>Neoteleostei</taxon>
        <taxon>Acanthomorphata</taxon>
        <taxon>Ovalentaria</taxon>
        <taxon>Atherinomorphae</taxon>
        <taxon>Beloniformes</taxon>
        <taxon>Adrianichthyidae</taxon>
        <taxon>Oryziinae</taxon>
        <taxon>Oryzias</taxon>
    </lineage>
</organism>
<dbReference type="AlphaFoldDB" id="A0A834CER6"/>
<accession>A0A834CER6</accession>
<sequence length="291" mass="32455">MALLKTVKPDWYQSMADGETWPANTSRKRIRKSVDRTLAYLDECLLVHQKSQDLDGVELFGVVEGGDVMEERVRSARETAKRPVAGFCLDGLQTGSVDQALRTQLITSMTKELPEDKPRLLQGVGRPDEVLACVEAGVDLFEGFFPFQVTERGCALCFNYDVSPDPERAGRAPQTGVVKSCAAGGDTQPKGDLNCEDQTQMTSFEMNLKDKRYGDDFKPLVEGCGCYCCRNHQRAYLHHLLVTNELLAGVLLMIHNITHYQNFFGAVREALAADKMDLLKRRVLGESRNSD</sequence>
<dbReference type="SUPFAM" id="SSF51713">
    <property type="entry name" value="tRNA-guanine transglycosylase"/>
    <property type="match status" value="1"/>
</dbReference>
<reference evidence="2" key="1">
    <citation type="journal article" name="BMC Genomics">
        <title>Long-read sequencing and de novo genome assembly of marine medaka (Oryzias melastigma).</title>
        <authorList>
            <person name="Liang P."/>
            <person name="Saqib H.S.A."/>
            <person name="Ni X."/>
            <person name="Shen Y."/>
        </authorList>
    </citation>
    <scope>NUCLEOTIDE SEQUENCE</scope>
    <source>
        <strain evidence="2">Bigg-433</strain>
    </source>
</reference>
<proteinExistence type="predicted"/>
<dbReference type="PANTHER" id="PTHR46064:SF1">
    <property type="entry name" value="QUEUINE TRNA-RIBOSYLTRANSFERASE ACCESSORY SUBUNIT 2"/>
    <property type="match status" value="1"/>
</dbReference>
<comment type="caution">
    <text evidence="2">The sequence shown here is derived from an EMBL/GenBank/DDBJ whole genome shotgun (WGS) entry which is preliminary data.</text>
</comment>
<dbReference type="Gene3D" id="3.20.20.105">
    <property type="entry name" value="Queuine tRNA-ribosyltransferase-like"/>
    <property type="match status" value="1"/>
</dbReference>
<dbReference type="Pfam" id="PF01702">
    <property type="entry name" value="TGT"/>
    <property type="match status" value="1"/>
</dbReference>
<dbReference type="InterPro" id="IPR002616">
    <property type="entry name" value="tRNA_ribo_trans-like"/>
</dbReference>
<dbReference type="PANTHER" id="PTHR46064">
    <property type="entry name" value="QUEUINE TRNA-RIBOSYLTRANSFERASE ACCESSORY SUBUNIT 2"/>
    <property type="match status" value="1"/>
</dbReference>
<dbReference type="Proteomes" id="UP000646548">
    <property type="component" value="Unassembled WGS sequence"/>
</dbReference>
<dbReference type="NCBIfam" id="TIGR00449">
    <property type="entry name" value="tgt_general"/>
    <property type="match status" value="1"/>
</dbReference>
<evidence type="ECO:0000259" key="1">
    <source>
        <dbReference type="Pfam" id="PF01702"/>
    </source>
</evidence>
<dbReference type="InterPro" id="IPR036511">
    <property type="entry name" value="TGT-like_sf"/>
</dbReference>
<dbReference type="EMBL" id="WKFB01000307">
    <property type="protein sequence ID" value="KAF6727278.1"/>
    <property type="molecule type" value="Genomic_DNA"/>
</dbReference>
<dbReference type="GO" id="GO:0006400">
    <property type="term" value="P:tRNA modification"/>
    <property type="evidence" value="ECO:0007669"/>
    <property type="project" value="InterPro"/>
</dbReference>
<evidence type="ECO:0000313" key="3">
    <source>
        <dbReference type="Proteomes" id="UP000646548"/>
    </source>
</evidence>
<dbReference type="GO" id="GO:0016740">
    <property type="term" value="F:transferase activity"/>
    <property type="evidence" value="ECO:0007669"/>
    <property type="project" value="UniProtKB-KW"/>
</dbReference>
<evidence type="ECO:0000313" key="2">
    <source>
        <dbReference type="EMBL" id="KAF6727278.1"/>
    </source>
</evidence>
<gene>
    <name evidence="2" type="ORF">FQA47_022544</name>
</gene>
<protein>
    <submittedName>
        <fullName evidence="2">Queuine tRNA-ribosyltransferase subunit qtrtd1</fullName>
    </submittedName>
</protein>
<dbReference type="InterPro" id="IPR050852">
    <property type="entry name" value="Queuine_tRNA-ribosyltrfase"/>
</dbReference>
<feature type="domain" description="tRNA-guanine(15) transglycosylase-like" evidence="1">
    <location>
        <begin position="5"/>
        <end position="284"/>
    </location>
</feature>
<name>A0A834CER6_ORYME</name>